<keyword evidence="1" id="KW-0812">Transmembrane</keyword>
<evidence type="ECO:0000313" key="3">
    <source>
        <dbReference type="EMBL" id="UOQ66420.1"/>
    </source>
</evidence>
<gene>
    <name evidence="3" type="ORF">MUN86_00345</name>
</gene>
<dbReference type="Pfam" id="PF04892">
    <property type="entry name" value="VanZ"/>
    <property type="match status" value="1"/>
</dbReference>
<evidence type="ECO:0000259" key="2">
    <source>
        <dbReference type="Pfam" id="PF04892"/>
    </source>
</evidence>
<dbReference type="PANTHER" id="PTHR36834">
    <property type="entry name" value="MEMBRANE PROTEIN-RELATED"/>
    <property type="match status" value="1"/>
</dbReference>
<dbReference type="InterPro" id="IPR006976">
    <property type="entry name" value="VanZ-like"/>
</dbReference>
<feature type="transmembrane region" description="Helical" evidence="1">
    <location>
        <begin position="20"/>
        <end position="39"/>
    </location>
</feature>
<dbReference type="InterPro" id="IPR053150">
    <property type="entry name" value="Teicoplanin_resist-assoc"/>
</dbReference>
<feature type="transmembrane region" description="Helical" evidence="1">
    <location>
        <begin position="105"/>
        <end position="127"/>
    </location>
</feature>
<keyword evidence="4" id="KW-1185">Reference proteome</keyword>
<feature type="transmembrane region" description="Helical" evidence="1">
    <location>
        <begin position="79"/>
        <end position="98"/>
    </location>
</feature>
<proteinExistence type="predicted"/>
<sequence>MSLRHFPLKNAPFYYLMKHIRTFLFFSYAGLLTYIVFFARRRQSLVWRDNLVNLVPIKHTIQSFRRSDLIGLENNVANLLGNVVIFVPLAFFLVNIFGIYTKRKIILIGFLMSFSIELIQFVFRIGVPDIDDIILNVTGVVIGIYLYKIFWAVLRNKPR</sequence>
<name>A0ABY4G699_9BACT</name>
<dbReference type="PANTHER" id="PTHR36834:SF2">
    <property type="entry name" value="MEMBRANE PROTEIN"/>
    <property type="match status" value="1"/>
</dbReference>
<organism evidence="3 4">
    <name type="scientific">Hymenobacter volaticus</name>
    <dbReference type="NCBI Taxonomy" id="2932254"/>
    <lineage>
        <taxon>Bacteria</taxon>
        <taxon>Pseudomonadati</taxon>
        <taxon>Bacteroidota</taxon>
        <taxon>Cytophagia</taxon>
        <taxon>Cytophagales</taxon>
        <taxon>Hymenobacteraceae</taxon>
        <taxon>Hymenobacter</taxon>
    </lineage>
</organism>
<dbReference type="EMBL" id="CP095061">
    <property type="protein sequence ID" value="UOQ66420.1"/>
    <property type="molecule type" value="Genomic_DNA"/>
</dbReference>
<accession>A0ABY4G699</accession>
<keyword evidence="1" id="KW-0472">Membrane</keyword>
<dbReference type="Proteomes" id="UP000830401">
    <property type="component" value="Chromosome"/>
</dbReference>
<dbReference type="RefSeq" id="WP_245120510.1">
    <property type="nucleotide sequence ID" value="NZ_CP095061.1"/>
</dbReference>
<evidence type="ECO:0000256" key="1">
    <source>
        <dbReference type="SAM" id="Phobius"/>
    </source>
</evidence>
<feature type="domain" description="VanZ-like" evidence="2">
    <location>
        <begin position="25"/>
        <end position="150"/>
    </location>
</feature>
<protein>
    <submittedName>
        <fullName evidence="3">VanZ family protein</fullName>
    </submittedName>
</protein>
<evidence type="ECO:0000313" key="4">
    <source>
        <dbReference type="Proteomes" id="UP000830401"/>
    </source>
</evidence>
<keyword evidence="1" id="KW-1133">Transmembrane helix</keyword>
<feature type="transmembrane region" description="Helical" evidence="1">
    <location>
        <begin position="133"/>
        <end position="154"/>
    </location>
</feature>
<reference evidence="3" key="1">
    <citation type="submission" date="2022-04" db="EMBL/GenBank/DDBJ databases">
        <title>Hymenobacter sp. isolated from the air.</title>
        <authorList>
            <person name="Won M."/>
            <person name="Lee C.-M."/>
            <person name="Woen H.-Y."/>
            <person name="Kwon S.-W."/>
        </authorList>
    </citation>
    <scope>NUCLEOTIDE SEQUENCE</scope>
    <source>
        <strain evidence="3">5420S-77</strain>
    </source>
</reference>